<dbReference type="EMBL" id="RDBM01000035">
    <property type="protein sequence ID" value="TXS28437.1"/>
    <property type="molecule type" value="Genomic_DNA"/>
</dbReference>
<reference evidence="2" key="1">
    <citation type="submission" date="2018-10" db="EMBL/GenBank/DDBJ databases">
        <authorList>
            <person name="Hariharan J."/>
            <person name="Choudoir M.J."/>
            <person name="Diebold P."/>
            <person name="Panke-Buisse K."/>
            <person name="Campbell A.N."/>
            <person name="Buckley D.H."/>
        </authorList>
    </citation>
    <scope>NUCLEOTIDE SEQUENCE</scope>
    <source>
        <strain evidence="2">Gb1</strain>
    </source>
</reference>
<proteinExistence type="predicted"/>
<organism evidence="2">
    <name type="scientific">Streptomyces sp. gb1(2016)</name>
    <dbReference type="NCBI Taxonomy" id="1828321"/>
    <lineage>
        <taxon>Bacteria</taxon>
        <taxon>Bacillati</taxon>
        <taxon>Actinomycetota</taxon>
        <taxon>Actinomycetes</taxon>
        <taxon>Kitasatosporales</taxon>
        <taxon>Streptomycetaceae</taxon>
        <taxon>Streptomyces</taxon>
    </lineage>
</organism>
<keyword evidence="1" id="KW-0812">Transmembrane</keyword>
<keyword evidence="1" id="KW-0472">Membrane</keyword>
<feature type="transmembrane region" description="Helical" evidence="1">
    <location>
        <begin position="36"/>
        <end position="56"/>
    </location>
</feature>
<sequence length="175" mass="19518">MRAWKLWLDRSLTAQAVLIFVLGVAGNALLRRDGQVGWWVIQTALFTAVAIGIVAAQRRRVGRAAGVGPRRIAELNRQIRHGEVPSDPETRATMQKMVAEQLGKMERGGRWLPYWLACMGLIATGMLALGIVTGSPVFPLVFAVGVAVFCVWILWMRRRALERHRHMRSALQSHG</sequence>
<gene>
    <name evidence="2" type="ORF">EAO74_16845</name>
</gene>
<dbReference type="AlphaFoldDB" id="A0A652KY04"/>
<evidence type="ECO:0000256" key="1">
    <source>
        <dbReference type="SAM" id="Phobius"/>
    </source>
</evidence>
<comment type="caution">
    <text evidence="2">The sequence shown here is derived from an EMBL/GenBank/DDBJ whole genome shotgun (WGS) entry which is preliminary data.</text>
</comment>
<evidence type="ECO:0000313" key="2">
    <source>
        <dbReference type="EMBL" id="TXS28437.1"/>
    </source>
</evidence>
<keyword evidence="1" id="KW-1133">Transmembrane helix</keyword>
<feature type="transmembrane region" description="Helical" evidence="1">
    <location>
        <begin position="111"/>
        <end position="131"/>
    </location>
</feature>
<feature type="transmembrane region" description="Helical" evidence="1">
    <location>
        <begin position="12"/>
        <end position="30"/>
    </location>
</feature>
<feature type="transmembrane region" description="Helical" evidence="1">
    <location>
        <begin position="137"/>
        <end position="155"/>
    </location>
</feature>
<name>A0A652KY04_9ACTN</name>
<protein>
    <submittedName>
        <fullName evidence="2">Uncharacterized protein</fullName>
    </submittedName>
</protein>
<dbReference type="RefSeq" id="WP_147983972.1">
    <property type="nucleotide sequence ID" value="NZ_RDBM01000035.1"/>
</dbReference>
<accession>A0A652KY04</accession>